<evidence type="ECO:0000259" key="4">
    <source>
        <dbReference type="PROSITE" id="PS51465"/>
    </source>
</evidence>
<keyword evidence="6" id="KW-1185">Reference proteome</keyword>
<dbReference type="Gene3D" id="3.30.60.30">
    <property type="match status" value="1"/>
</dbReference>
<keyword evidence="1" id="KW-0646">Protease inhibitor</keyword>
<sequence length="70" mass="7596">VSGCFNVERQSSCPMFCPMNYAPLCGSDGKTYSNECELHVTNCLHKVNVVKVHQGSCDGSDLAQLLSVSR</sequence>
<dbReference type="InterPro" id="IPR002350">
    <property type="entry name" value="Kazal_dom"/>
</dbReference>
<dbReference type="SMART" id="SM00280">
    <property type="entry name" value="KAZAL"/>
    <property type="match status" value="1"/>
</dbReference>
<protein>
    <recommendedName>
        <fullName evidence="4">Kazal-like domain-containing protein</fullName>
    </recommendedName>
</protein>
<dbReference type="GO" id="GO:0030154">
    <property type="term" value="P:cell differentiation"/>
    <property type="evidence" value="ECO:0007669"/>
    <property type="project" value="TreeGrafter"/>
</dbReference>
<dbReference type="PRINTS" id="PR00290">
    <property type="entry name" value="KAZALINHBTR"/>
</dbReference>
<accession>A0A8W8K697</accession>
<evidence type="ECO:0000256" key="1">
    <source>
        <dbReference type="ARBA" id="ARBA00022690"/>
    </source>
</evidence>
<dbReference type="AlphaFoldDB" id="A0A8W8K697"/>
<feature type="domain" description="Kazal-like" evidence="4">
    <location>
        <begin position="7"/>
        <end position="59"/>
    </location>
</feature>
<evidence type="ECO:0000256" key="2">
    <source>
        <dbReference type="ARBA" id="ARBA00022900"/>
    </source>
</evidence>
<evidence type="ECO:0000313" key="5">
    <source>
        <dbReference type="EnsemblMetazoa" id="G21852.3:cds"/>
    </source>
</evidence>
<dbReference type="SUPFAM" id="SSF100895">
    <property type="entry name" value="Kazal-type serine protease inhibitors"/>
    <property type="match status" value="1"/>
</dbReference>
<organism evidence="5 6">
    <name type="scientific">Magallana gigas</name>
    <name type="common">Pacific oyster</name>
    <name type="synonym">Crassostrea gigas</name>
    <dbReference type="NCBI Taxonomy" id="29159"/>
    <lineage>
        <taxon>Eukaryota</taxon>
        <taxon>Metazoa</taxon>
        <taxon>Spiralia</taxon>
        <taxon>Lophotrochozoa</taxon>
        <taxon>Mollusca</taxon>
        <taxon>Bivalvia</taxon>
        <taxon>Autobranchia</taxon>
        <taxon>Pteriomorphia</taxon>
        <taxon>Ostreida</taxon>
        <taxon>Ostreoidea</taxon>
        <taxon>Ostreidae</taxon>
        <taxon>Magallana</taxon>
    </lineage>
</organism>
<dbReference type="InterPro" id="IPR001239">
    <property type="entry name" value="Prot_inh_Kazal-m"/>
</dbReference>
<dbReference type="Proteomes" id="UP000005408">
    <property type="component" value="Unassembled WGS sequence"/>
</dbReference>
<evidence type="ECO:0000313" key="6">
    <source>
        <dbReference type="Proteomes" id="UP000005408"/>
    </source>
</evidence>
<proteinExistence type="predicted"/>
<keyword evidence="3" id="KW-1015">Disulfide bond</keyword>
<keyword evidence="2" id="KW-0722">Serine protease inhibitor</keyword>
<dbReference type="CDD" id="cd00104">
    <property type="entry name" value="KAZAL_FS"/>
    <property type="match status" value="1"/>
</dbReference>
<dbReference type="InterPro" id="IPR036058">
    <property type="entry name" value="Kazal_dom_sf"/>
</dbReference>
<dbReference type="PANTHER" id="PTHR10913:SF45">
    <property type="entry name" value="FOLLISTATIN, ISOFORM A-RELATED"/>
    <property type="match status" value="1"/>
</dbReference>
<dbReference type="GO" id="GO:0004867">
    <property type="term" value="F:serine-type endopeptidase inhibitor activity"/>
    <property type="evidence" value="ECO:0007669"/>
    <property type="project" value="UniProtKB-KW"/>
</dbReference>
<dbReference type="PROSITE" id="PS51465">
    <property type="entry name" value="KAZAL_2"/>
    <property type="match status" value="1"/>
</dbReference>
<reference evidence="5" key="1">
    <citation type="submission" date="2022-08" db="UniProtKB">
        <authorList>
            <consortium name="EnsemblMetazoa"/>
        </authorList>
    </citation>
    <scope>IDENTIFICATION</scope>
    <source>
        <strain evidence="5">05x7-T-G4-1.051#20</strain>
    </source>
</reference>
<name>A0A8W8K697_MAGGI</name>
<dbReference type="InterPro" id="IPR050653">
    <property type="entry name" value="Prot_Inhib_GrowthFact_Antg"/>
</dbReference>
<evidence type="ECO:0000256" key="3">
    <source>
        <dbReference type="ARBA" id="ARBA00023157"/>
    </source>
</evidence>
<dbReference type="Pfam" id="PF00050">
    <property type="entry name" value="Kazal_1"/>
    <property type="match status" value="1"/>
</dbReference>
<dbReference type="GO" id="GO:0005576">
    <property type="term" value="C:extracellular region"/>
    <property type="evidence" value="ECO:0007669"/>
    <property type="project" value="TreeGrafter"/>
</dbReference>
<dbReference type="EnsemblMetazoa" id="G21852.3">
    <property type="protein sequence ID" value="G21852.3:cds"/>
    <property type="gene ID" value="G21852"/>
</dbReference>
<dbReference type="PANTHER" id="PTHR10913">
    <property type="entry name" value="FOLLISTATIN-RELATED"/>
    <property type="match status" value="1"/>
</dbReference>